<name>A0A512H364_9PROT</name>
<evidence type="ECO:0000256" key="1">
    <source>
        <dbReference type="SAM" id="MobiDB-lite"/>
    </source>
</evidence>
<dbReference type="EMBL" id="BJZO01000001">
    <property type="protein sequence ID" value="GEO79895.1"/>
    <property type="molecule type" value="Genomic_DNA"/>
</dbReference>
<organism evidence="2 3">
    <name type="scientific">Pararhodospirillum oryzae</name>
    <dbReference type="NCBI Taxonomy" id="478448"/>
    <lineage>
        <taxon>Bacteria</taxon>
        <taxon>Pseudomonadati</taxon>
        <taxon>Pseudomonadota</taxon>
        <taxon>Alphaproteobacteria</taxon>
        <taxon>Rhodospirillales</taxon>
        <taxon>Rhodospirillaceae</taxon>
        <taxon>Pararhodospirillum</taxon>
    </lineage>
</organism>
<dbReference type="AlphaFoldDB" id="A0A512H364"/>
<accession>A0A512H364</accession>
<proteinExistence type="predicted"/>
<dbReference type="InterPro" id="IPR058956">
    <property type="entry name" value="MamC"/>
</dbReference>
<feature type="region of interest" description="Disordered" evidence="1">
    <location>
        <begin position="1"/>
        <end position="21"/>
    </location>
</feature>
<evidence type="ECO:0000313" key="3">
    <source>
        <dbReference type="Proteomes" id="UP000321567"/>
    </source>
</evidence>
<dbReference type="Pfam" id="PF26373">
    <property type="entry name" value="MamC"/>
    <property type="match status" value="1"/>
</dbReference>
<gene>
    <name evidence="2" type="ORF">ROR02_00260</name>
</gene>
<comment type="caution">
    <text evidence="2">The sequence shown here is derived from an EMBL/GenBank/DDBJ whole genome shotgun (WGS) entry which is preliminary data.</text>
</comment>
<evidence type="ECO:0000313" key="2">
    <source>
        <dbReference type="EMBL" id="GEO79895.1"/>
    </source>
</evidence>
<reference evidence="2 3" key="1">
    <citation type="submission" date="2019-07" db="EMBL/GenBank/DDBJ databases">
        <title>Whole genome shotgun sequence of Rhodospirillum oryzae NBRC 107573.</title>
        <authorList>
            <person name="Hosoyama A."/>
            <person name="Uohara A."/>
            <person name="Ohji S."/>
            <person name="Ichikawa N."/>
        </authorList>
    </citation>
    <scope>NUCLEOTIDE SEQUENCE [LARGE SCALE GENOMIC DNA]</scope>
    <source>
        <strain evidence="2 3">NBRC 107573</strain>
    </source>
</reference>
<dbReference type="Proteomes" id="UP000321567">
    <property type="component" value="Unassembled WGS sequence"/>
</dbReference>
<sequence>MSHEPVPFQQEGSMTPSFPHSLAHPTAHSFAETLIRAGALGALVGGTAALAGTARHLKDGSVSRDQATRDVLGTAAKTGLATGLGAVVAASLKGGPLLTTAAMIATGAAALYVMDGKARPAAPESKALEDKGES</sequence>
<keyword evidence="3" id="KW-1185">Reference proteome</keyword>
<protein>
    <submittedName>
        <fullName evidence="2">Uncharacterized protein</fullName>
    </submittedName>
</protein>